<reference evidence="1 2" key="1">
    <citation type="journal article" date="2021" name="Elife">
        <title>Chloroplast acquisition without the gene transfer in kleptoplastic sea slugs, Plakobranchus ocellatus.</title>
        <authorList>
            <person name="Maeda T."/>
            <person name="Takahashi S."/>
            <person name="Yoshida T."/>
            <person name="Shimamura S."/>
            <person name="Takaki Y."/>
            <person name="Nagai Y."/>
            <person name="Toyoda A."/>
            <person name="Suzuki Y."/>
            <person name="Arimoto A."/>
            <person name="Ishii H."/>
            <person name="Satoh N."/>
            <person name="Nishiyama T."/>
            <person name="Hasebe M."/>
            <person name="Maruyama T."/>
            <person name="Minagawa J."/>
            <person name="Obokata J."/>
            <person name="Shigenobu S."/>
        </authorList>
    </citation>
    <scope>NUCLEOTIDE SEQUENCE [LARGE SCALE GENOMIC DNA]</scope>
</reference>
<accession>A0AAV4BY28</accession>
<dbReference type="EMBL" id="BLXT01005511">
    <property type="protein sequence ID" value="GFO23309.1"/>
    <property type="molecule type" value="Genomic_DNA"/>
</dbReference>
<sequence length="81" mass="8761">MGYVYFSRKERQESGSSWEVNDLQDGYKAKGLLVIHGNGNMCIVTKHAGFNSSSKETVTTMTTVTTMASASTCLAPSLHVV</sequence>
<keyword evidence="2" id="KW-1185">Reference proteome</keyword>
<gene>
    <name evidence="1" type="ORF">PoB_004981400</name>
</gene>
<dbReference type="AlphaFoldDB" id="A0AAV4BY28"/>
<proteinExistence type="predicted"/>
<evidence type="ECO:0000313" key="2">
    <source>
        <dbReference type="Proteomes" id="UP000735302"/>
    </source>
</evidence>
<evidence type="ECO:0000313" key="1">
    <source>
        <dbReference type="EMBL" id="GFO23309.1"/>
    </source>
</evidence>
<name>A0AAV4BY28_9GAST</name>
<protein>
    <recommendedName>
        <fullName evidence="3">Profilin</fullName>
    </recommendedName>
</protein>
<comment type="caution">
    <text evidence="1">The sequence shown here is derived from an EMBL/GenBank/DDBJ whole genome shotgun (WGS) entry which is preliminary data.</text>
</comment>
<organism evidence="1 2">
    <name type="scientific">Plakobranchus ocellatus</name>
    <dbReference type="NCBI Taxonomy" id="259542"/>
    <lineage>
        <taxon>Eukaryota</taxon>
        <taxon>Metazoa</taxon>
        <taxon>Spiralia</taxon>
        <taxon>Lophotrochozoa</taxon>
        <taxon>Mollusca</taxon>
        <taxon>Gastropoda</taxon>
        <taxon>Heterobranchia</taxon>
        <taxon>Euthyneura</taxon>
        <taxon>Panpulmonata</taxon>
        <taxon>Sacoglossa</taxon>
        <taxon>Placobranchoidea</taxon>
        <taxon>Plakobranchidae</taxon>
        <taxon>Plakobranchus</taxon>
    </lineage>
</organism>
<evidence type="ECO:0008006" key="3">
    <source>
        <dbReference type="Google" id="ProtNLM"/>
    </source>
</evidence>
<dbReference type="Proteomes" id="UP000735302">
    <property type="component" value="Unassembled WGS sequence"/>
</dbReference>